<dbReference type="AlphaFoldDB" id="A0A4P9WUW5"/>
<name>A0A4P9WUW5_9FUNG</name>
<organism evidence="2 3">
    <name type="scientific">Caulochytrium protostelioides</name>
    <dbReference type="NCBI Taxonomy" id="1555241"/>
    <lineage>
        <taxon>Eukaryota</taxon>
        <taxon>Fungi</taxon>
        <taxon>Fungi incertae sedis</taxon>
        <taxon>Chytridiomycota</taxon>
        <taxon>Chytridiomycota incertae sedis</taxon>
        <taxon>Chytridiomycetes</taxon>
        <taxon>Caulochytriales</taxon>
        <taxon>Caulochytriaceae</taxon>
        <taxon>Caulochytrium</taxon>
    </lineage>
</organism>
<reference evidence="3" key="1">
    <citation type="journal article" date="2018" name="Nat. Microbiol.">
        <title>Leveraging single-cell genomics to expand the fungal tree of life.</title>
        <authorList>
            <person name="Ahrendt S.R."/>
            <person name="Quandt C.A."/>
            <person name="Ciobanu D."/>
            <person name="Clum A."/>
            <person name="Salamov A."/>
            <person name="Andreopoulos B."/>
            <person name="Cheng J.F."/>
            <person name="Woyke T."/>
            <person name="Pelin A."/>
            <person name="Henrissat B."/>
            <person name="Reynolds N.K."/>
            <person name="Benny G.L."/>
            <person name="Smith M.E."/>
            <person name="James T.Y."/>
            <person name="Grigoriev I.V."/>
        </authorList>
    </citation>
    <scope>NUCLEOTIDE SEQUENCE [LARGE SCALE GENOMIC DNA]</scope>
    <source>
        <strain evidence="3">ATCC 52028</strain>
    </source>
</reference>
<feature type="region of interest" description="Disordered" evidence="1">
    <location>
        <begin position="439"/>
        <end position="524"/>
    </location>
</feature>
<evidence type="ECO:0000256" key="1">
    <source>
        <dbReference type="SAM" id="MobiDB-lite"/>
    </source>
</evidence>
<dbReference type="EMBL" id="ML009423">
    <property type="protein sequence ID" value="RKO97079.1"/>
    <property type="molecule type" value="Genomic_DNA"/>
</dbReference>
<feature type="compositionally biased region" description="Basic and acidic residues" evidence="1">
    <location>
        <begin position="494"/>
        <end position="506"/>
    </location>
</feature>
<sequence length="686" mass="67451">MASAAAPPAALAGPPAAARADAPSAAAAAAAATVPSAFANNDAFERFKARWRHWTEEYGLAPDPTSAYPRHGGGGGGGTGGGHEALLASGFLPATDVRVVGSSQPMDLVAYAPADYQSSRREITRRKHVHQMADTAVKHRLAAAHHALVPVPTAAAAAMPGAARPLAGRVVRRDAATAAPLSPRSGSAALGSRAAAPGHATPRPRPRDAVVQTAQAVSQALFAAAEALPLPACSPTRADAAARGARGASRIAFADAVDVMPSASFAASDAAAAGATTGAPAVRPKSALKSAGGAASRAGSASTAPTRSPSSAAVPHVHGHAHGPDGGDGDGDGAPAAPSTPVEPALAPSRPLSSHRGGHGPGSLPGASSAASASASASRGGHFDGTGASQALDGALADGVYSPRGPGPGAAPARAVLAARAAAAVPAVPGRRRPALDVGVGAASRRAPHGRADRALAVAARADADPARAPRRRGRRPLRHDAVPGPQPQQSRDAPPHDASADHGPELPRGGGGGGGRPAQGPAGAVVRARGLGPAASGPAAAGRGRAGVRGIAVWLGGGARDGAAVGRRGLHGRRRRARLPRAAVGRGVPAVVCTPPARRGADDAAAAVVVRHAGPPGARPRLLPGRHGVVVGGLAEPARALPARRGARRGGSLGADRRRGRRPRKRVALTARPCALLLSLSVVCV</sequence>
<evidence type="ECO:0000313" key="2">
    <source>
        <dbReference type="EMBL" id="RKO97079.1"/>
    </source>
</evidence>
<proteinExistence type="predicted"/>
<feature type="compositionally biased region" description="Low complexity" evidence="1">
    <location>
        <begin position="290"/>
        <end position="316"/>
    </location>
</feature>
<feature type="compositionally biased region" description="Low complexity" evidence="1">
    <location>
        <begin position="181"/>
        <end position="197"/>
    </location>
</feature>
<feature type="compositionally biased region" description="Basic residues" evidence="1">
    <location>
        <begin position="469"/>
        <end position="478"/>
    </location>
</feature>
<gene>
    <name evidence="2" type="ORF">CAUPRSCDRAFT_11229</name>
</gene>
<feature type="compositionally biased region" description="Low complexity" evidence="1">
    <location>
        <begin position="362"/>
        <end position="380"/>
    </location>
</feature>
<feature type="region of interest" description="Disordered" evidence="1">
    <location>
        <begin position="177"/>
        <end position="208"/>
    </location>
</feature>
<accession>A0A4P9WUW5</accession>
<evidence type="ECO:0000313" key="3">
    <source>
        <dbReference type="Proteomes" id="UP000268535"/>
    </source>
</evidence>
<dbReference type="Proteomes" id="UP000268535">
    <property type="component" value="Unassembled WGS sequence"/>
</dbReference>
<feature type="region of interest" description="Disordered" evidence="1">
    <location>
        <begin position="277"/>
        <end position="390"/>
    </location>
</feature>
<feature type="compositionally biased region" description="Gly residues" evidence="1">
    <location>
        <begin position="509"/>
        <end position="518"/>
    </location>
</feature>
<feature type="region of interest" description="Disordered" evidence="1">
    <location>
        <begin position="645"/>
        <end position="666"/>
    </location>
</feature>
<protein>
    <submittedName>
        <fullName evidence="2">Uncharacterized protein</fullName>
    </submittedName>
</protein>